<protein>
    <submittedName>
        <fullName evidence="2">Uncharacterized protein</fullName>
    </submittedName>
</protein>
<dbReference type="Proteomes" id="UP000826271">
    <property type="component" value="Unassembled WGS sequence"/>
</dbReference>
<reference evidence="2" key="1">
    <citation type="submission" date="2019-10" db="EMBL/GenBank/DDBJ databases">
        <authorList>
            <person name="Zhang R."/>
            <person name="Pan Y."/>
            <person name="Wang J."/>
            <person name="Ma R."/>
            <person name="Yu S."/>
        </authorList>
    </citation>
    <scope>NUCLEOTIDE SEQUENCE</scope>
    <source>
        <strain evidence="2">LA-IB0</strain>
        <tissue evidence="2">Leaf</tissue>
    </source>
</reference>
<dbReference type="AlphaFoldDB" id="A0AAV6X4L1"/>
<proteinExistence type="predicted"/>
<comment type="caution">
    <text evidence="2">The sequence shown here is derived from an EMBL/GenBank/DDBJ whole genome shotgun (WGS) entry which is preliminary data.</text>
</comment>
<dbReference type="EMBL" id="WHWC01000008">
    <property type="protein sequence ID" value="KAG8377879.1"/>
    <property type="molecule type" value="Genomic_DNA"/>
</dbReference>
<sequence>MCRAAHWIIVAAVLSLGGERGPLGKDRSTRCCDTEEVAFPVCLHAFYKDLVADLTIDASFDIGNSNGDGKGEA</sequence>
<evidence type="ECO:0000256" key="1">
    <source>
        <dbReference type="SAM" id="SignalP"/>
    </source>
</evidence>
<accession>A0AAV6X4L1</accession>
<keyword evidence="1" id="KW-0732">Signal</keyword>
<gene>
    <name evidence="2" type="ORF">BUALT_Bualt08G0079500</name>
</gene>
<feature type="chain" id="PRO_5044000691" evidence="1">
    <location>
        <begin position="21"/>
        <end position="73"/>
    </location>
</feature>
<evidence type="ECO:0000313" key="3">
    <source>
        <dbReference type="Proteomes" id="UP000826271"/>
    </source>
</evidence>
<name>A0AAV6X4L1_9LAMI</name>
<organism evidence="2 3">
    <name type="scientific">Buddleja alternifolia</name>
    <dbReference type="NCBI Taxonomy" id="168488"/>
    <lineage>
        <taxon>Eukaryota</taxon>
        <taxon>Viridiplantae</taxon>
        <taxon>Streptophyta</taxon>
        <taxon>Embryophyta</taxon>
        <taxon>Tracheophyta</taxon>
        <taxon>Spermatophyta</taxon>
        <taxon>Magnoliopsida</taxon>
        <taxon>eudicotyledons</taxon>
        <taxon>Gunneridae</taxon>
        <taxon>Pentapetalae</taxon>
        <taxon>asterids</taxon>
        <taxon>lamiids</taxon>
        <taxon>Lamiales</taxon>
        <taxon>Scrophulariaceae</taxon>
        <taxon>Buddlejeae</taxon>
        <taxon>Buddleja</taxon>
    </lineage>
</organism>
<feature type="signal peptide" evidence="1">
    <location>
        <begin position="1"/>
        <end position="20"/>
    </location>
</feature>
<evidence type="ECO:0000313" key="2">
    <source>
        <dbReference type="EMBL" id="KAG8377879.1"/>
    </source>
</evidence>
<keyword evidence="3" id="KW-1185">Reference proteome</keyword>